<reference evidence="1" key="1">
    <citation type="submission" date="2014-09" db="EMBL/GenBank/DDBJ databases">
        <authorList>
            <person name="Magalhaes I.L.F."/>
            <person name="Oliveira U."/>
            <person name="Santos F.R."/>
            <person name="Vidigal T.H.D.A."/>
            <person name="Brescovit A.D."/>
            <person name="Santos A.J."/>
        </authorList>
    </citation>
    <scope>NUCLEOTIDE SEQUENCE</scope>
    <source>
        <tissue evidence="1">Shoot tissue taken approximately 20 cm above the soil surface</tissue>
    </source>
</reference>
<name>A0A0A9GJZ2_ARUDO</name>
<reference evidence="1" key="2">
    <citation type="journal article" date="2015" name="Data Brief">
        <title>Shoot transcriptome of the giant reed, Arundo donax.</title>
        <authorList>
            <person name="Barrero R.A."/>
            <person name="Guerrero F.D."/>
            <person name="Moolhuijzen P."/>
            <person name="Goolsby J.A."/>
            <person name="Tidwell J."/>
            <person name="Bellgard S.E."/>
            <person name="Bellgard M.I."/>
        </authorList>
    </citation>
    <scope>NUCLEOTIDE SEQUENCE</scope>
    <source>
        <tissue evidence="1">Shoot tissue taken approximately 20 cm above the soil surface</tissue>
    </source>
</reference>
<protein>
    <submittedName>
        <fullName evidence="1">Uncharacterized protein</fullName>
    </submittedName>
</protein>
<organism evidence="1">
    <name type="scientific">Arundo donax</name>
    <name type="common">Giant reed</name>
    <name type="synonym">Donax arundinaceus</name>
    <dbReference type="NCBI Taxonomy" id="35708"/>
    <lineage>
        <taxon>Eukaryota</taxon>
        <taxon>Viridiplantae</taxon>
        <taxon>Streptophyta</taxon>
        <taxon>Embryophyta</taxon>
        <taxon>Tracheophyta</taxon>
        <taxon>Spermatophyta</taxon>
        <taxon>Magnoliopsida</taxon>
        <taxon>Liliopsida</taxon>
        <taxon>Poales</taxon>
        <taxon>Poaceae</taxon>
        <taxon>PACMAD clade</taxon>
        <taxon>Arundinoideae</taxon>
        <taxon>Arundineae</taxon>
        <taxon>Arundo</taxon>
    </lineage>
</organism>
<dbReference type="AlphaFoldDB" id="A0A0A9GJZ2"/>
<accession>A0A0A9GJZ2</accession>
<sequence length="26" mass="3046">MPLQLLTVIPSIVHFHKYYCMDLLGL</sequence>
<proteinExistence type="predicted"/>
<evidence type="ECO:0000313" key="1">
    <source>
        <dbReference type="EMBL" id="JAE24807.1"/>
    </source>
</evidence>
<dbReference type="EMBL" id="GBRH01173089">
    <property type="protein sequence ID" value="JAE24807.1"/>
    <property type="molecule type" value="Transcribed_RNA"/>
</dbReference>